<feature type="chain" id="PRO_5044850136" evidence="1">
    <location>
        <begin position="16"/>
        <end position="122"/>
    </location>
</feature>
<protein>
    <submittedName>
        <fullName evidence="2">Uncharacterized protein</fullName>
    </submittedName>
</protein>
<organism evidence="2 3">
    <name type="scientific">Riccia sorocarpa</name>
    <dbReference type="NCBI Taxonomy" id="122646"/>
    <lineage>
        <taxon>Eukaryota</taxon>
        <taxon>Viridiplantae</taxon>
        <taxon>Streptophyta</taxon>
        <taxon>Embryophyta</taxon>
        <taxon>Marchantiophyta</taxon>
        <taxon>Marchantiopsida</taxon>
        <taxon>Marchantiidae</taxon>
        <taxon>Marchantiales</taxon>
        <taxon>Ricciaceae</taxon>
        <taxon>Riccia</taxon>
    </lineage>
</organism>
<evidence type="ECO:0000256" key="1">
    <source>
        <dbReference type="SAM" id="SignalP"/>
    </source>
</evidence>
<evidence type="ECO:0000313" key="2">
    <source>
        <dbReference type="EMBL" id="KAL3683866.1"/>
    </source>
</evidence>
<keyword evidence="3" id="KW-1185">Reference proteome</keyword>
<dbReference type="AlphaFoldDB" id="A0ABD3GZ76"/>
<proteinExistence type="predicted"/>
<comment type="caution">
    <text evidence="2">The sequence shown here is derived from an EMBL/GenBank/DDBJ whole genome shotgun (WGS) entry which is preliminary data.</text>
</comment>
<name>A0ABD3GZ76_9MARC</name>
<sequence>MILRLLLLVPVEGAALDSLPVRTISLFMLGRTRRDAREGFWLTAHRQDDDSFIPSLAQSRVQTPVVGGVLYHGSKYGLRASADQHPAAPAPAPAGTFQVELPFPDIDGYVISAENQPNAFLV</sequence>
<evidence type="ECO:0000313" key="3">
    <source>
        <dbReference type="Proteomes" id="UP001633002"/>
    </source>
</evidence>
<accession>A0ABD3GZ76</accession>
<dbReference type="Proteomes" id="UP001633002">
    <property type="component" value="Unassembled WGS sequence"/>
</dbReference>
<gene>
    <name evidence="2" type="ORF">R1sor_001888</name>
</gene>
<reference evidence="2 3" key="1">
    <citation type="submission" date="2024-09" db="EMBL/GenBank/DDBJ databases">
        <title>Chromosome-scale assembly of Riccia sorocarpa.</title>
        <authorList>
            <person name="Paukszto L."/>
        </authorList>
    </citation>
    <scope>NUCLEOTIDE SEQUENCE [LARGE SCALE GENOMIC DNA]</scope>
    <source>
        <strain evidence="2">LP-2024</strain>
        <tissue evidence="2">Aerial parts of the thallus</tissue>
    </source>
</reference>
<dbReference type="EMBL" id="JBJQOH010000006">
    <property type="protein sequence ID" value="KAL3683866.1"/>
    <property type="molecule type" value="Genomic_DNA"/>
</dbReference>
<keyword evidence="1" id="KW-0732">Signal</keyword>
<feature type="signal peptide" evidence="1">
    <location>
        <begin position="1"/>
        <end position="15"/>
    </location>
</feature>